<evidence type="ECO:0000313" key="3">
    <source>
        <dbReference type="Proteomes" id="UP000678679"/>
    </source>
</evidence>
<dbReference type="RefSeq" id="WP_169664609.1">
    <property type="nucleotide sequence ID" value="NZ_CP076132.1"/>
</dbReference>
<protein>
    <submittedName>
        <fullName evidence="2">DUF4837 family protein</fullName>
    </submittedName>
</protein>
<dbReference type="Proteomes" id="UP000678679">
    <property type="component" value="Chromosome 1"/>
</dbReference>
<gene>
    <name evidence="2" type="ORF">KMW28_08435</name>
</gene>
<evidence type="ECO:0000256" key="1">
    <source>
        <dbReference type="SAM" id="SignalP"/>
    </source>
</evidence>
<keyword evidence="1" id="KW-0732">Signal</keyword>
<reference evidence="2 3" key="1">
    <citation type="submission" date="2021-05" db="EMBL/GenBank/DDBJ databases">
        <title>Comparative genomic studies on the polysaccharide-degrading batcterial strains of the Flammeovirga genus.</title>
        <authorList>
            <person name="Zewei F."/>
            <person name="Zheng Z."/>
            <person name="Yu L."/>
            <person name="Ruyue G."/>
            <person name="Yanhong M."/>
            <person name="Yuanyuan C."/>
            <person name="Jingyan G."/>
            <person name="Wenjun H."/>
        </authorList>
    </citation>
    <scope>NUCLEOTIDE SEQUENCE [LARGE SCALE GENOMIC DNA]</scope>
    <source>
        <strain evidence="2 3">NBRC:100898</strain>
    </source>
</reference>
<dbReference type="KEGG" id="fya:KMW28_08435"/>
<proteinExistence type="predicted"/>
<dbReference type="AlphaFoldDB" id="A0AAX1N7Y8"/>
<sequence length="365" mass="42175">MKKILLYLTYISFSLLCLSSCLDNSGAKTETEKSFLPSSKGKPGEMVLVIDSTQWGTKASIGGQLYTKVLGATRGILPQSEPQFTVTQVQPSGFNSILRQARNVMIVTTFDNKGRESRILKSFFGEGVIEALSKDPEKYYYVKKDVWAKGQTVMLFFAESEEKMAKVLEDPNKTYYLTQPFHDIENKRLAERITKERDRKITRFLKDKYNVDISLLQGYKIAKSEEDFLWLRHPEIAFDNNIILMKMPYTDEKQFDADHILKFRNELAKKYLYGNPEDKESFVITESKVKPEIKNAKIDGRQAVEIRGLWRTNTYSMGGPFISYLFTDKSGANLYYLEGFVYAPSMDKRELMRDMEAQLKTFKDF</sequence>
<feature type="chain" id="PRO_5043466195" evidence="1">
    <location>
        <begin position="20"/>
        <end position="365"/>
    </location>
</feature>
<dbReference type="InterPro" id="IPR032286">
    <property type="entry name" value="DUF4837"/>
</dbReference>
<dbReference type="Pfam" id="PF16125">
    <property type="entry name" value="DUF4837"/>
    <property type="match status" value="1"/>
</dbReference>
<dbReference type="EMBL" id="CP076132">
    <property type="protein sequence ID" value="QWG03595.1"/>
    <property type="molecule type" value="Genomic_DNA"/>
</dbReference>
<name>A0AAX1N7Y8_9BACT</name>
<organism evidence="2 3">
    <name type="scientific">Flammeovirga yaeyamensis</name>
    <dbReference type="NCBI Taxonomy" id="367791"/>
    <lineage>
        <taxon>Bacteria</taxon>
        <taxon>Pseudomonadati</taxon>
        <taxon>Bacteroidota</taxon>
        <taxon>Cytophagia</taxon>
        <taxon>Cytophagales</taxon>
        <taxon>Flammeovirgaceae</taxon>
        <taxon>Flammeovirga</taxon>
    </lineage>
</organism>
<accession>A0AAX1N7Y8</accession>
<feature type="signal peptide" evidence="1">
    <location>
        <begin position="1"/>
        <end position="19"/>
    </location>
</feature>
<keyword evidence="3" id="KW-1185">Reference proteome</keyword>
<evidence type="ECO:0000313" key="2">
    <source>
        <dbReference type="EMBL" id="QWG03595.1"/>
    </source>
</evidence>